<organism evidence="3 4">
    <name type="scientific">Pyxidicoccus fallax</name>
    <dbReference type="NCBI Taxonomy" id="394095"/>
    <lineage>
        <taxon>Bacteria</taxon>
        <taxon>Pseudomonadati</taxon>
        <taxon>Myxococcota</taxon>
        <taxon>Myxococcia</taxon>
        <taxon>Myxococcales</taxon>
        <taxon>Cystobacterineae</taxon>
        <taxon>Myxococcaceae</taxon>
        <taxon>Pyxidicoccus</taxon>
    </lineage>
</organism>
<feature type="compositionally biased region" description="Low complexity" evidence="2">
    <location>
        <begin position="96"/>
        <end position="108"/>
    </location>
</feature>
<sequence>MERKWAFVIAGLLGGLLTLGLGRLIGGEAAGTSASAEREAAELRRLKQQVRELEASVAGSERLAREAQVTARAAQAAVGPRVETSPAPERGAGAVEPAGAGSPSAEGADAVPPEPTPEEVVARLDARFFGEEVDAAWSRDALPRAERLGVLLPRGARVVSLECRSSMCRLEMSHPSLESFQGFVREALLGTGNPWDGAFMASLKGNPALPGGVQAVAWLARAGVELTPDAVAGP</sequence>
<name>A0A848L494_9BACT</name>
<dbReference type="Proteomes" id="UP000518300">
    <property type="component" value="Unassembled WGS sequence"/>
</dbReference>
<reference evidence="3 4" key="1">
    <citation type="submission" date="2020-04" db="EMBL/GenBank/DDBJ databases">
        <title>Draft genome of Pyxidicoccus fallax type strain.</title>
        <authorList>
            <person name="Whitworth D.E."/>
        </authorList>
    </citation>
    <scope>NUCLEOTIDE SEQUENCE [LARGE SCALE GENOMIC DNA]</scope>
    <source>
        <strain evidence="3 4">DSM 14698</strain>
    </source>
</reference>
<accession>A0A848L494</accession>
<evidence type="ECO:0000313" key="3">
    <source>
        <dbReference type="EMBL" id="NMO13436.1"/>
    </source>
</evidence>
<evidence type="ECO:0000256" key="1">
    <source>
        <dbReference type="SAM" id="Coils"/>
    </source>
</evidence>
<protein>
    <submittedName>
        <fullName evidence="3">Uncharacterized protein</fullName>
    </submittedName>
</protein>
<evidence type="ECO:0000313" key="4">
    <source>
        <dbReference type="Proteomes" id="UP000518300"/>
    </source>
</evidence>
<gene>
    <name evidence="3" type="ORF">HG543_00945</name>
</gene>
<dbReference type="EMBL" id="JABBJJ010000002">
    <property type="protein sequence ID" value="NMO13436.1"/>
    <property type="molecule type" value="Genomic_DNA"/>
</dbReference>
<comment type="caution">
    <text evidence="3">The sequence shown here is derived from an EMBL/GenBank/DDBJ whole genome shotgun (WGS) entry which is preliminary data.</text>
</comment>
<dbReference type="RefSeq" id="WP_169342713.1">
    <property type="nucleotide sequence ID" value="NZ_JABBJJ010000002.1"/>
</dbReference>
<evidence type="ECO:0000256" key="2">
    <source>
        <dbReference type="SAM" id="MobiDB-lite"/>
    </source>
</evidence>
<feature type="region of interest" description="Disordered" evidence="2">
    <location>
        <begin position="74"/>
        <end position="116"/>
    </location>
</feature>
<keyword evidence="1" id="KW-0175">Coiled coil</keyword>
<feature type="coiled-coil region" evidence="1">
    <location>
        <begin position="33"/>
        <end position="63"/>
    </location>
</feature>
<dbReference type="AlphaFoldDB" id="A0A848L494"/>
<keyword evidence="4" id="KW-1185">Reference proteome</keyword>
<proteinExistence type="predicted"/>